<dbReference type="AlphaFoldDB" id="A0A8T2Y3V1"/>
<gene>
    <name evidence="2" type="ORF">H0E87_015129</name>
    <name evidence="3" type="ORF">H0E87_015411</name>
</gene>
<reference evidence="2" key="1">
    <citation type="journal article" date="2021" name="J. Hered.">
        <title>Genome Assembly of Salicaceae Populus deltoides (Eastern Cottonwood) I-69 Based on Nanopore Sequencing and Hi-C Technologies.</title>
        <authorList>
            <person name="Bai S."/>
            <person name="Wu H."/>
            <person name="Zhang J."/>
            <person name="Pan Z."/>
            <person name="Zhao W."/>
            <person name="Li Z."/>
            <person name="Tong C."/>
        </authorList>
    </citation>
    <scope>NUCLEOTIDE SEQUENCE</scope>
    <source>
        <tissue evidence="2">Leaf</tissue>
    </source>
</reference>
<feature type="region of interest" description="Disordered" evidence="1">
    <location>
        <begin position="78"/>
        <end position="104"/>
    </location>
</feature>
<feature type="compositionally biased region" description="Polar residues" evidence="1">
    <location>
        <begin position="79"/>
        <end position="90"/>
    </location>
</feature>
<protein>
    <submittedName>
        <fullName evidence="2">Uncharacterized protein</fullName>
    </submittedName>
</protein>
<proteinExistence type="predicted"/>
<accession>A0A8T2Y3V1</accession>
<dbReference type="EMBL" id="JACEGQ020000008">
    <property type="protein sequence ID" value="KAH8499767.1"/>
    <property type="molecule type" value="Genomic_DNA"/>
</dbReference>
<name>A0A8T2Y3V1_POPDE</name>
<evidence type="ECO:0000313" key="2">
    <source>
        <dbReference type="EMBL" id="KAH8499767.1"/>
    </source>
</evidence>
<keyword evidence="4" id="KW-1185">Reference proteome</keyword>
<evidence type="ECO:0000313" key="4">
    <source>
        <dbReference type="Proteomes" id="UP000807159"/>
    </source>
</evidence>
<dbReference type="Proteomes" id="UP000807159">
    <property type="component" value="Chromosome 8"/>
</dbReference>
<evidence type="ECO:0000313" key="3">
    <source>
        <dbReference type="EMBL" id="KAH8500155.1"/>
    </source>
</evidence>
<evidence type="ECO:0000256" key="1">
    <source>
        <dbReference type="SAM" id="MobiDB-lite"/>
    </source>
</evidence>
<dbReference type="EMBL" id="JACEGQ020000008">
    <property type="protein sequence ID" value="KAH8500155.1"/>
    <property type="molecule type" value="Genomic_DNA"/>
</dbReference>
<comment type="caution">
    <text evidence="2">The sequence shown here is derived from an EMBL/GenBank/DDBJ whole genome shotgun (WGS) entry which is preliminary data.</text>
</comment>
<organism evidence="2 4">
    <name type="scientific">Populus deltoides</name>
    <name type="common">Eastern poplar</name>
    <name type="synonym">Eastern cottonwood</name>
    <dbReference type="NCBI Taxonomy" id="3696"/>
    <lineage>
        <taxon>Eukaryota</taxon>
        <taxon>Viridiplantae</taxon>
        <taxon>Streptophyta</taxon>
        <taxon>Embryophyta</taxon>
        <taxon>Tracheophyta</taxon>
        <taxon>Spermatophyta</taxon>
        <taxon>Magnoliopsida</taxon>
        <taxon>eudicotyledons</taxon>
        <taxon>Gunneridae</taxon>
        <taxon>Pentapetalae</taxon>
        <taxon>rosids</taxon>
        <taxon>fabids</taxon>
        <taxon>Malpighiales</taxon>
        <taxon>Salicaceae</taxon>
        <taxon>Saliceae</taxon>
        <taxon>Populus</taxon>
    </lineage>
</organism>
<sequence length="104" mass="11517">MGIQWAEAGRCFKSQRLFIKDQSDGGYMCLLAPEGPRASTFLLDQLMLRIYSCNIEDWLTEEKPPLLENISGSCKLGANLSTPKTGNQPLLSDPKKPNSGLDRT</sequence>